<gene>
    <name evidence="1" type="ORF">J2S55_005625</name>
</gene>
<reference evidence="1 2" key="1">
    <citation type="submission" date="2023-07" db="EMBL/GenBank/DDBJ databases">
        <title>Sequencing the genomes of 1000 actinobacteria strains.</title>
        <authorList>
            <person name="Klenk H.-P."/>
        </authorList>
    </citation>
    <scope>NUCLEOTIDE SEQUENCE [LARGE SCALE GENOMIC DNA]</scope>
    <source>
        <strain evidence="1 2">DSM 44109</strain>
    </source>
</reference>
<comment type="caution">
    <text evidence="1">The sequence shown here is derived from an EMBL/GenBank/DDBJ whole genome shotgun (WGS) entry which is preliminary data.</text>
</comment>
<protein>
    <submittedName>
        <fullName evidence="1">Uncharacterized protein</fullName>
    </submittedName>
</protein>
<dbReference type="Proteomes" id="UP001230426">
    <property type="component" value="Unassembled WGS sequence"/>
</dbReference>
<dbReference type="EMBL" id="JAUSRB010000002">
    <property type="protein sequence ID" value="MDP9866359.1"/>
    <property type="molecule type" value="Genomic_DNA"/>
</dbReference>
<evidence type="ECO:0000313" key="2">
    <source>
        <dbReference type="Proteomes" id="UP001230426"/>
    </source>
</evidence>
<name>A0ABT9RC67_9ACTN</name>
<accession>A0ABT9RC67</accession>
<dbReference type="RefSeq" id="WP_306866939.1">
    <property type="nucleotide sequence ID" value="NZ_JAUSRB010000002.1"/>
</dbReference>
<keyword evidence="2" id="KW-1185">Reference proteome</keyword>
<evidence type="ECO:0000313" key="1">
    <source>
        <dbReference type="EMBL" id="MDP9866359.1"/>
    </source>
</evidence>
<sequence length="47" mass="5673">MRVTVRSQARDRLTDEDREWVRRTVANMGPLADEDRDYLALIFKNHR</sequence>
<proteinExistence type="predicted"/>
<organism evidence="1 2">
    <name type="scientific">Streptosporangium brasiliense</name>
    <dbReference type="NCBI Taxonomy" id="47480"/>
    <lineage>
        <taxon>Bacteria</taxon>
        <taxon>Bacillati</taxon>
        <taxon>Actinomycetota</taxon>
        <taxon>Actinomycetes</taxon>
        <taxon>Streptosporangiales</taxon>
        <taxon>Streptosporangiaceae</taxon>
        <taxon>Streptosporangium</taxon>
    </lineage>
</organism>